<feature type="transmembrane region" description="Helical" evidence="5">
    <location>
        <begin position="235"/>
        <end position="258"/>
    </location>
</feature>
<dbReference type="InterPro" id="IPR052962">
    <property type="entry name" value="AA_Transporter_AGT"/>
</dbReference>
<feature type="transmembrane region" description="Helical" evidence="5">
    <location>
        <begin position="43"/>
        <end position="65"/>
    </location>
</feature>
<feature type="transmembrane region" description="Helical" evidence="5">
    <location>
        <begin position="402"/>
        <end position="423"/>
    </location>
</feature>
<evidence type="ECO:0000256" key="4">
    <source>
        <dbReference type="ARBA" id="ARBA00023136"/>
    </source>
</evidence>
<keyword evidence="2 5" id="KW-0812">Transmembrane</keyword>
<keyword evidence="3 5" id="KW-1133">Transmembrane helix</keyword>
<reference evidence="6" key="1">
    <citation type="submission" date="2021-08" db="EMBL/GenBank/DDBJ databases">
        <title>Hoeflea bacterium WL0058 sp. nov., isolated from the sediment.</title>
        <authorList>
            <person name="Wang L."/>
            <person name="Zhang D."/>
        </authorList>
    </citation>
    <scope>NUCLEOTIDE SEQUENCE</scope>
    <source>
        <strain evidence="6">WL0058</strain>
    </source>
</reference>
<feature type="transmembrane region" description="Helical" evidence="5">
    <location>
        <begin position="12"/>
        <end position="37"/>
    </location>
</feature>
<dbReference type="InterPro" id="IPR002293">
    <property type="entry name" value="AA/rel_permease1"/>
</dbReference>
<feature type="transmembrane region" description="Helical" evidence="5">
    <location>
        <begin position="198"/>
        <end position="223"/>
    </location>
</feature>
<feature type="transmembrane region" description="Helical" evidence="5">
    <location>
        <begin position="278"/>
        <end position="301"/>
    </location>
</feature>
<feature type="transmembrane region" description="Helical" evidence="5">
    <location>
        <begin position="86"/>
        <end position="111"/>
    </location>
</feature>
<dbReference type="AlphaFoldDB" id="A0AAE2ZTF2"/>
<dbReference type="PANTHER" id="PTHR47547:SF1">
    <property type="entry name" value="ASPARTATE-PROTON SYMPORTER"/>
    <property type="match status" value="1"/>
</dbReference>
<sequence>MNASPNLARDIGSWGMLLTGLTGIIGSGWLFAALFAAQLAGPAAIVSWFIGCLLAISLAIIYAELGAMIPEAGALSRVPYVAIGPLGGFVSGWLCWVAYVATVSIEVAAILQYAGNYLPWLTAVRNDDSVLTAAGIAVAAALIAVFTVVNLAGVRWLIRSNVTITIWKLVIPVLVPAVIIIVGFRPENFTEFGGFAPYGINGILAAVSSGGIIFSFIGFRAVLDLAGEARNPARNVPLALVGSVVICLLIYVLLQVAFIGVVPPEHLQNGWAGVVENFAAGPFAGLALLLGLQWAAILIYIDAVVSPGGTALAYVGTAGRINFSMAQTGLFPKFFARLNRHRVPGIAMIVNSAIGVIILAPLPGWSQLAGFISSAAVLSLAIGPVALMALRRQAPDYERPFSVPFARITAPLSFTFVGFIVYWSGWDTNWKLMLIGLAGVLYFLAQNMASNSREPLYLKHASWIIVYYPALAAISWLGNFGGGLGVLPRGVDTVILVVVSLAVFYLAERQLFPIAKARQLLAETKARRLGG</sequence>
<dbReference type="Gene3D" id="1.20.1740.10">
    <property type="entry name" value="Amino acid/polyamine transporter I"/>
    <property type="match status" value="1"/>
</dbReference>
<dbReference type="Pfam" id="PF13520">
    <property type="entry name" value="AA_permease_2"/>
    <property type="match status" value="1"/>
</dbReference>
<evidence type="ECO:0000256" key="2">
    <source>
        <dbReference type="ARBA" id="ARBA00022692"/>
    </source>
</evidence>
<keyword evidence="7" id="KW-1185">Reference proteome</keyword>
<name>A0AAE2ZTF2_9HYPH</name>
<evidence type="ECO:0000256" key="1">
    <source>
        <dbReference type="ARBA" id="ARBA00004141"/>
    </source>
</evidence>
<proteinExistence type="predicted"/>
<feature type="transmembrane region" description="Helical" evidence="5">
    <location>
        <begin position="343"/>
        <end position="362"/>
    </location>
</feature>
<comment type="subcellular location">
    <subcellularLocation>
        <location evidence="1">Membrane</location>
        <topology evidence="1">Multi-pass membrane protein</topology>
    </subcellularLocation>
</comment>
<feature type="transmembrane region" description="Helical" evidence="5">
    <location>
        <begin position="490"/>
        <end position="507"/>
    </location>
</feature>
<accession>A0AAE2ZTF2</accession>
<dbReference type="GO" id="GO:0022857">
    <property type="term" value="F:transmembrane transporter activity"/>
    <property type="evidence" value="ECO:0007669"/>
    <property type="project" value="InterPro"/>
</dbReference>
<evidence type="ECO:0000256" key="5">
    <source>
        <dbReference type="SAM" id="Phobius"/>
    </source>
</evidence>
<dbReference type="PANTHER" id="PTHR47547">
    <property type="match status" value="1"/>
</dbReference>
<dbReference type="EMBL" id="JAICBX010000007">
    <property type="protein sequence ID" value="MBW8640546.1"/>
    <property type="molecule type" value="Genomic_DNA"/>
</dbReference>
<dbReference type="PIRSF" id="PIRSF006060">
    <property type="entry name" value="AA_transporter"/>
    <property type="match status" value="1"/>
</dbReference>
<evidence type="ECO:0000256" key="3">
    <source>
        <dbReference type="ARBA" id="ARBA00022989"/>
    </source>
</evidence>
<feature type="transmembrane region" description="Helical" evidence="5">
    <location>
        <begin position="368"/>
        <end position="390"/>
    </location>
</feature>
<comment type="caution">
    <text evidence="6">The sequence shown here is derived from an EMBL/GenBank/DDBJ whole genome shotgun (WGS) entry which is preliminary data.</text>
</comment>
<organism evidence="6 7">
    <name type="scientific">Flavimaribacter sediminis</name>
    <dbReference type="NCBI Taxonomy" id="2865987"/>
    <lineage>
        <taxon>Bacteria</taxon>
        <taxon>Pseudomonadati</taxon>
        <taxon>Pseudomonadota</taxon>
        <taxon>Alphaproteobacteria</taxon>
        <taxon>Hyphomicrobiales</taxon>
        <taxon>Rhizobiaceae</taxon>
        <taxon>Flavimaribacter</taxon>
    </lineage>
</organism>
<feature type="transmembrane region" description="Helical" evidence="5">
    <location>
        <begin position="457"/>
        <end position="478"/>
    </location>
</feature>
<feature type="transmembrane region" description="Helical" evidence="5">
    <location>
        <begin position="131"/>
        <end position="154"/>
    </location>
</feature>
<protein>
    <submittedName>
        <fullName evidence="6">APC family permease</fullName>
    </submittedName>
</protein>
<dbReference type="Proteomes" id="UP001196509">
    <property type="component" value="Unassembled WGS sequence"/>
</dbReference>
<feature type="transmembrane region" description="Helical" evidence="5">
    <location>
        <begin position="429"/>
        <end position="445"/>
    </location>
</feature>
<dbReference type="RefSeq" id="WP_220231284.1">
    <property type="nucleotide sequence ID" value="NZ_JAICBX010000007.1"/>
</dbReference>
<evidence type="ECO:0000313" key="6">
    <source>
        <dbReference type="EMBL" id="MBW8640546.1"/>
    </source>
</evidence>
<evidence type="ECO:0000313" key="7">
    <source>
        <dbReference type="Proteomes" id="UP001196509"/>
    </source>
</evidence>
<gene>
    <name evidence="6" type="ORF">K1W69_25360</name>
</gene>
<feature type="transmembrane region" description="Helical" evidence="5">
    <location>
        <begin position="166"/>
        <end position="186"/>
    </location>
</feature>
<keyword evidence="4 5" id="KW-0472">Membrane</keyword>
<dbReference type="GO" id="GO:0016020">
    <property type="term" value="C:membrane"/>
    <property type="evidence" value="ECO:0007669"/>
    <property type="project" value="UniProtKB-SubCell"/>
</dbReference>